<keyword evidence="6" id="KW-0256">Endoplasmic reticulum</keyword>
<evidence type="ECO:0000256" key="8">
    <source>
        <dbReference type="ARBA" id="ARBA00022927"/>
    </source>
</evidence>
<comment type="caution">
    <text evidence="13">The sequence shown here is derived from an EMBL/GenBank/DDBJ whole genome shotgun (WGS) entry which is preliminary data.</text>
</comment>
<dbReference type="AlphaFoldDB" id="A0A0K9NHS1"/>
<dbReference type="InterPro" id="IPR045260">
    <property type="entry name" value="Sec12-like"/>
</dbReference>
<dbReference type="InterPro" id="IPR015943">
    <property type="entry name" value="WD40/YVTN_repeat-like_dom_sf"/>
</dbReference>
<dbReference type="GO" id="GO:0003400">
    <property type="term" value="P:regulation of COPII vesicle coating"/>
    <property type="evidence" value="ECO:0000318"/>
    <property type="project" value="GO_Central"/>
</dbReference>
<organism evidence="13 14">
    <name type="scientific">Zostera marina</name>
    <name type="common">Eelgrass</name>
    <dbReference type="NCBI Taxonomy" id="29655"/>
    <lineage>
        <taxon>Eukaryota</taxon>
        <taxon>Viridiplantae</taxon>
        <taxon>Streptophyta</taxon>
        <taxon>Embryophyta</taxon>
        <taxon>Tracheophyta</taxon>
        <taxon>Spermatophyta</taxon>
        <taxon>Magnoliopsida</taxon>
        <taxon>Liliopsida</taxon>
        <taxon>Zosteraceae</taxon>
        <taxon>Zostera</taxon>
    </lineage>
</organism>
<dbReference type="PANTHER" id="PTHR23284">
    <property type="entry name" value="PROLACTIN REGULATORY ELEMENT BINDING PROTEIN"/>
    <property type="match status" value="1"/>
</dbReference>
<evidence type="ECO:0000313" key="14">
    <source>
        <dbReference type="Proteomes" id="UP000036987"/>
    </source>
</evidence>
<dbReference type="OMA" id="YYVQPRI"/>
<evidence type="ECO:0000256" key="5">
    <source>
        <dbReference type="ARBA" id="ARBA00022737"/>
    </source>
</evidence>
<dbReference type="PANTHER" id="PTHR23284:SF0">
    <property type="entry name" value="PROLACTIN REGULATORY ELEMENT-BINDING PROTEIN"/>
    <property type="match status" value="1"/>
</dbReference>
<evidence type="ECO:0000256" key="7">
    <source>
        <dbReference type="ARBA" id="ARBA00022892"/>
    </source>
</evidence>
<evidence type="ECO:0000256" key="9">
    <source>
        <dbReference type="ARBA" id="ARBA00022989"/>
    </source>
</evidence>
<feature type="repeat" description="WD" evidence="11">
    <location>
        <begin position="198"/>
        <end position="239"/>
    </location>
</feature>
<keyword evidence="3 11" id="KW-0853">WD repeat</keyword>
<dbReference type="Pfam" id="PF00400">
    <property type="entry name" value="WD40"/>
    <property type="match status" value="2"/>
</dbReference>
<gene>
    <name evidence="13" type="ORF">ZOSMA_99G00940</name>
</gene>
<dbReference type="GO" id="GO:0005789">
    <property type="term" value="C:endoplasmic reticulum membrane"/>
    <property type="evidence" value="ECO:0000318"/>
    <property type="project" value="GO_Central"/>
</dbReference>
<dbReference type="Gene3D" id="2.130.10.10">
    <property type="entry name" value="YVTN repeat-like/Quinoprotein amine dehydrogenase"/>
    <property type="match status" value="1"/>
</dbReference>
<dbReference type="FunFam" id="2.130.10.10:FF:000612">
    <property type="entry name" value="SEC12-like protein 2"/>
    <property type="match status" value="1"/>
</dbReference>
<evidence type="ECO:0000256" key="4">
    <source>
        <dbReference type="ARBA" id="ARBA00022692"/>
    </source>
</evidence>
<evidence type="ECO:0000256" key="6">
    <source>
        <dbReference type="ARBA" id="ARBA00022824"/>
    </source>
</evidence>
<evidence type="ECO:0000256" key="1">
    <source>
        <dbReference type="ARBA" id="ARBA00004389"/>
    </source>
</evidence>
<accession>A0A0K9NHS1</accession>
<name>A0A0K9NHS1_ZOSMR</name>
<comment type="subcellular location">
    <subcellularLocation>
        <location evidence="1">Endoplasmic reticulum membrane</location>
        <topology evidence="1">Single-pass membrane protein</topology>
    </subcellularLocation>
</comment>
<dbReference type="GO" id="GO:0015031">
    <property type="term" value="P:protein transport"/>
    <property type="evidence" value="ECO:0007669"/>
    <property type="project" value="UniProtKB-KW"/>
</dbReference>
<keyword evidence="5" id="KW-0677">Repeat</keyword>
<keyword evidence="10 12" id="KW-0472">Membrane</keyword>
<reference evidence="14" key="1">
    <citation type="journal article" date="2016" name="Nature">
        <title>The genome of the seagrass Zostera marina reveals angiosperm adaptation to the sea.</title>
        <authorList>
            <person name="Olsen J.L."/>
            <person name="Rouze P."/>
            <person name="Verhelst B."/>
            <person name="Lin Y.-C."/>
            <person name="Bayer T."/>
            <person name="Collen J."/>
            <person name="Dattolo E."/>
            <person name="De Paoli E."/>
            <person name="Dittami S."/>
            <person name="Maumus F."/>
            <person name="Michel G."/>
            <person name="Kersting A."/>
            <person name="Lauritano C."/>
            <person name="Lohaus R."/>
            <person name="Toepel M."/>
            <person name="Tonon T."/>
            <person name="Vanneste K."/>
            <person name="Amirebrahimi M."/>
            <person name="Brakel J."/>
            <person name="Bostroem C."/>
            <person name="Chovatia M."/>
            <person name="Grimwood J."/>
            <person name="Jenkins J.W."/>
            <person name="Jueterbock A."/>
            <person name="Mraz A."/>
            <person name="Stam W.T."/>
            <person name="Tice H."/>
            <person name="Bornberg-Bauer E."/>
            <person name="Green P.J."/>
            <person name="Pearson G.A."/>
            <person name="Procaccini G."/>
            <person name="Duarte C.M."/>
            <person name="Schmutz J."/>
            <person name="Reusch T.B.H."/>
            <person name="Van de Peer Y."/>
        </authorList>
    </citation>
    <scope>NUCLEOTIDE SEQUENCE [LARGE SCALE GENOMIC DNA]</scope>
    <source>
        <strain evidence="14">cv. Finnish</strain>
    </source>
</reference>
<keyword evidence="14" id="KW-1185">Reference proteome</keyword>
<dbReference type="GO" id="GO:0006888">
    <property type="term" value="P:endoplasmic reticulum to Golgi vesicle-mediated transport"/>
    <property type="evidence" value="ECO:0000318"/>
    <property type="project" value="GO_Central"/>
</dbReference>
<keyword evidence="7" id="KW-0931">ER-Golgi transport</keyword>
<dbReference type="SUPFAM" id="SSF50978">
    <property type="entry name" value="WD40 repeat-like"/>
    <property type="match status" value="1"/>
</dbReference>
<dbReference type="EMBL" id="LFYR01002227">
    <property type="protein sequence ID" value="KMZ56163.1"/>
    <property type="molecule type" value="Genomic_DNA"/>
</dbReference>
<dbReference type="InterPro" id="IPR001680">
    <property type="entry name" value="WD40_rpt"/>
</dbReference>
<sequence length="402" mass="44454">MGRGRRQEISLCCKRYGSPLFCAAWIPNGRASASTEEEKVELEAETKMTKVEEEKDDEKRCDDWMLVLGGGGGEGRSGVPNAVLMSRFDPISRSLSDQPIYRIETEGEVPYRMAIHPRGDGVLCSFPKRCRWFEWRYSKDSDGGLTLESSERSLSHLGEDELQLALTFNHDGSLLAAGNENGHLRVFKWLGMDLILDKSDAHASVKDLSFSTDGNFLVSLGDSGPCRVWDTKSCSVIASLPRETGESFRFCRFSQGFDNNQTLYIAAMQGERGRIVSWSPLSWKRIVSKEITRDPISAFSVSADGNFLAVGTSEGDVVISNSLNMRKVTVVKKAHLGLVTAMAFKDSSALVSTSFDASARVTLVGDKSKNGIFSTTINILVVIFVILLAAIVYYMRKEGFFR</sequence>
<dbReference type="GO" id="GO:0005085">
    <property type="term" value="F:guanyl-nucleotide exchange factor activity"/>
    <property type="evidence" value="ECO:0007669"/>
    <property type="project" value="InterPro"/>
</dbReference>
<dbReference type="SMART" id="SM00320">
    <property type="entry name" value="WD40"/>
    <property type="match status" value="4"/>
</dbReference>
<dbReference type="Proteomes" id="UP000036987">
    <property type="component" value="Unassembled WGS sequence"/>
</dbReference>
<keyword evidence="2" id="KW-0813">Transport</keyword>
<dbReference type="OrthoDB" id="2013972at2759"/>
<dbReference type="STRING" id="29655.A0A0K9NHS1"/>
<evidence type="ECO:0000256" key="12">
    <source>
        <dbReference type="SAM" id="Phobius"/>
    </source>
</evidence>
<keyword evidence="9 12" id="KW-1133">Transmembrane helix</keyword>
<evidence type="ECO:0000256" key="11">
    <source>
        <dbReference type="PROSITE-ProRule" id="PRU00221"/>
    </source>
</evidence>
<evidence type="ECO:0000256" key="2">
    <source>
        <dbReference type="ARBA" id="ARBA00022448"/>
    </source>
</evidence>
<proteinExistence type="predicted"/>
<keyword evidence="8" id="KW-0653">Protein transport</keyword>
<dbReference type="InterPro" id="IPR036322">
    <property type="entry name" value="WD40_repeat_dom_sf"/>
</dbReference>
<evidence type="ECO:0000256" key="10">
    <source>
        <dbReference type="ARBA" id="ARBA00023136"/>
    </source>
</evidence>
<evidence type="ECO:0000256" key="3">
    <source>
        <dbReference type="ARBA" id="ARBA00022574"/>
    </source>
</evidence>
<dbReference type="PROSITE" id="PS50082">
    <property type="entry name" value="WD_REPEATS_2"/>
    <property type="match status" value="1"/>
</dbReference>
<feature type="transmembrane region" description="Helical" evidence="12">
    <location>
        <begin position="377"/>
        <end position="395"/>
    </location>
</feature>
<evidence type="ECO:0000313" key="13">
    <source>
        <dbReference type="EMBL" id="KMZ56163.1"/>
    </source>
</evidence>
<keyword evidence="4 12" id="KW-0812">Transmembrane</keyword>
<protein>
    <submittedName>
        <fullName evidence="13">Putative Prolactin regulatory element-binding protein</fullName>
    </submittedName>
</protein>